<dbReference type="InterPro" id="IPR029035">
    <property type="entry name" value="DHS-like_NAD/FAD-binding_dom"/>
</dbReference>
<sequence>MIDKLEKIQDIDINKIDTFAAMLDAMGESGGFNASLTNDGFKIIKNMIQDSQCLRFLSFPAALVATGTRGLLKELIKRKYFDVIITTCGTLDHDLARTYKDYYKGNFDSDDTILDKHDIHRLGNIFIPKSSYGEIIEEKTTNLLENLYSLDIKNPAPSDIIKEMGKMIDNEDSILYWANKNDIPIIIPGIMDGSVGSQIWSFSEQHKDFSLDVLKDQHLLSDYVFKSQKSGALVIGGGISKHHTIWWNQFNGGLDYAVYITTANEYDGSLSGARTKEAISWGKISNLAQHVTINAEASVVLPLLVKSLIHE</sequence>
<dbReference type="Pfam" id="PF01916">
    <property type="entry name" value="DS"/>
    <property type="match status" value="1"/>
</dbReference>
<proteinExistence type="inferred from homology"/>
<evidence type="ECO:0000313" key="3">
    <source>
        <dbReference type="EMBL" id="AIE90739.1"/>
    </source>
</evidence>
<dbReference type="Gene3D" id="3.40.910.10">
    <property type="entry name" value="Deoxyhypusine synthase"/>
    <property type="match status" value="1"/>
</dbReference>
<gene>
    <name evidence="3" type="primary">dys1</name>
</gene>
<dbReference type="SUPFAM" id="SSF52467">
    <property type="entry name" value="DHS-like NAD/FAD-binding domain"/>
    <property type="match status" value="1"/>
</dbReference>
<name>A0A075FHG1_9ARCH</name>
<organism evidence="3">
    <name type="scientific">uncultured marine thaumarchaeote AD1000_06_A03</name>
    <dbReference type="NCBI Taxonomy" id="1455884"/>
    <lineage>
        <taxon>Archaea</taxon>
        <taxon>Nitrososphaerota</taxon>
        <taxon>environmental samples</taxon>
    </lineage>
</organism>
<dbReference type="InterPro" id="IPR036982">
    <property type="entry name" value="Deoxyhypusine_synthase_sf"/>
</dbReference>
<dbReference type="NCBIfam" id="NF002294">
    <property type="entry name" value="PRK01221.1"/>
    <property type="match status" value="1"/>
</dbReference>
<keyword evidence="2" id="KW-0520">NAD</keyword>
<dbReference type="GO" id="GO:0005737">
    <property type="term" value="C:cytoplasm"/>
    <property type="evidence" value="ECO:0007669"/>
    <property type="project" value="TreeGrafter"/>
</dbReference>
<dbReference type="PANTHER" id="PTHR11703:SF0">
    <property type="entry name" value="DEOXYHYPUSINE SYNTHASE"/>
    <property type="match status" value="1"/>
</dbReference>
<dbReference type="GO" id="GO:0034038">
    <property type="term" value="F:deoxyhypusine synthase activity"/>
    <property type="evidence" value="ECO:0007669"/>
    <property type="project" value="UniProtKB-EC"/>
</dbReference>
<reference evidence="3" key="1">
    <citation type="journal article" date="2014" name="Genome Biol. Evol.">
        <title>Pangenome evidence for extensive interdomain horizontal transfer affecting lineage core and shell genes in uncultured planktonic thaumarchaeota and euryarchaeota.</title>
        <authorList>
            <person name="Deschamps P."/>
            <person name="Zivanovic Y."/>
            <person name="Moreira D."/>
            <person name="Rodriguez-Valera F."/>
            <person name="Lopez-Garcia P."/>
        </authorList>
    </citation>
    <scope>NUCLEOTIDE SEQUENCE</scope>
</reference>
<evidence type="ECO:0000256" key="1">
    <source>
        <dbReference type="ARBA" id="ARBA00009892"/>
    </source>
</evidence>
<accession>A0A075FHG1</accession>
<dbReference type="EC" id="2.5.1.46" evidence="3"/>
<dbReference type="AlphaFoldDB" id="A0A075FHG1"/>
<protein>
    <submittedName>
        <fullName evidence="3">Deoxyhypusine synthase (Dys1)</fullName>
        <ecNumber evidence="3">2.5.1.46</ecNumber>
    </submittedName>
</protein>
<keyword evidence="3" id="KW-0808">Transferase</keyword>
<dbReference type="InterPro" id="IPR002773">
    <property type="entry name" value="Deoxyhypusine_synthase"/>
</dbReference>
<evidence type="ECO:0000256" key="2">
    <source>
        <dbReference type="ARBA" id="ARBA00023027"/>
    </source>
</evidence>
<dbReference type="FunFam" id="3.40.910.10:FF:000010">
    <property type="entry name" value="Deoxyhypusine synthase"/>
    <property type="match status" value="1"/>
</dbReference>
<dbReference type="PANTHER" id="PTHR11703">
    <property type="entry name" value="DEOXYHYPUSINE SYNTHASE"/>
    <property type="match status" value="1"/>
</dbReference>
<dbReference type="EMBL" id="KF900317">
    <property type="protein sequence ID" value="AIE90739.1"/>
    <property type="molecule type" value="Genomic_DNA"/>
</dbReference>
<comment type="similarity">
    <text evidence="1">Belongs to the deoxyhypusine synthase family.</text>
</comment>